<gene>
    <name evidence="1" type="ORF">FMM72_16320</name>
</gene>
<organism evidence="1 2">
    <name type="scientific">Anaerotruncus colihominis</name>
    <dbReference type="NCBI Taxonomy" id="169435"/>
    <lineage>
        <taxon>Bacteria</taxon>
        <taxon>Bacillati</taxon>
        <taxon>Bacillota</taxon>
        <taxon>Clostridia</taxon>
        <taxon>Eubacteriales</taxon>
        <taxon>Oscillospiraceae</taxon>
        <taxon>Anaerotruncus</taxon>
    </lineage>
</organism>
<dbReference type="RefSeq" id="WP_162222014.1">
    <property type="nucleotide sequence ID" value="NZ_JANJZM010000011.1"/>
</dbReference>
<accession>A0A845T2N4</accession>
<proteinExistence type="predicted"/>
<protein>
    <submittedName>
        <fullName evidence="1">Uncharacterized protein</fullName>
    </submittedName>
</protein>
<dbReference type="AlphaFoldDB" id="A0A845T2N4"/>
<sequence>MKQFYVFKDGRMQGSAATRERAIDLIRQYQKLETHPFLRSEFSMIEGEEEFVPYPSHQKTPRKKNGMER</sequence>
<comment type="caution">
    <text evidence="1">The sequence shown here is derived from an EMBL/GenBank/DDBJ whole genome shotgun (WGS) entry which is preliminary data.</text>
</comment>
<name>A0A845T2N4_9FIRM</name>
<dbReference type="Proteomes" id="UP000462501">
    <property type="component" value="Unassembled WGS sequence"/>
</dbReference>
<dbReference type="EMBL" id="VIQT01000024">
    <property type="protein sequence ID" value="NDO40752.1"/>
    <property type="molecule type" value="Genomic_DNA"/>
</dbReference>
<reference evidence="1 2" key="1">
    <citation type="submission" date="2019-06" db="EMBL/GenBank/DDBJ databases">
        <title>Draft genome sequences of 15 bacterial species constituting the stable defined intestinal microbiota of the GM15 gnotobiotic mouse model.</title>
        <authorList>
            <person name="Elie C."/>
            <person name="Mathieu A."/>
            <person name="Saliou A."/>
            <person name="Darnaud M."/>
            <person name="Leulier F."/>
            <person name="Tamellini A."/>
        </authorList>
    </citation>
    <scope>NUCLEOTIDE SEQUENCE [LARGE SCALE GENOMIC DNA]</scope>
    <source>
        <strain evidence="1 2">JM4-15</strain>
    </source>
</reference>
<evidence type="ECO:0000313" key="2">
    <source>
        <dbReference type="Proteomes" id="UP000462501"/>
    </source>
</evidence>
<evidence type="ECO:0000313" key="1">
    <source>
        <dbReference type="EMBL" id="NDO40752.1"/>
    </source>
</evidence>